<evidence type="ECO:0000313" key="2">
    <source>
        <dbReference type="Proteomes" id="UP001055811"/>
    </source>
</evidence>
<dbReference type="EMBL" id="CM042015">
    <property type="protein sequence ID" value="KAI3710008.1"/>
    <property type="molecule type" value="Genomic_DNA"/>
</dbReference>
<gene>
    <name evidence="1" type="ORF">L2E82_39781</name>
</gene>
<evidence type="ECO:0000313" key="1">
    <source>
        <dbReference type="EMBL" id="KAI3710008.1"/>
    </source>
</evidence>
<dbReference type="Proteomes" id="UP001055811">
    <property type="component" value="Linkage Group LG07"/>
</dbReference>
<accession>A0ACB9AJH4</accession>
<organism evidence="1 2">
    <name type="scientific">Cichorium intybus</name>
    <name type="common">Chicory</name>
    <dbReference type="NCBI Taxonomy" id="13427"/>
    <lineage>
        <taxon>Eukaryota</taxon>
        <taxon>Viridiplantae</taxon>
        <taxon>Streptophyta</taxon>
        <taxon>Embryophyta</taxon>
        <taxon>Tracheophyta</taxon>
        <taxon>Spermatophyta</taxon>
        <taxon>Magnoliopsida</taxon>
        <taxon>eudicotyledons</taxon>
        <taxon>Gunneridae</taxon>
        <taxon>Pentapetalae</taxon>
        <taxon>asterids</taxon>
        <taxon>campanulids</taxon>
        <taxon>Asterales</taxon>
        <taxon>Asteraceae</taxon>
        <taxon>Cichorioideae</taxon>
        <taxon>Cichorieae</taxon>
        <taxon>Cichoriinae</taxon>
        <taxon>Cichorium</taxon>
    </lineage>
</organism>
<sequence>MLSCPENSFVRNGASAHMSEGVQWRKLAKYILLTLNYSSHFFIDENRIELTTETTGRGRDVFRSLLLKVSLLLC</sequence>
<reference evidence="1 2" key="2">
    <citation type="journal article" date="2022" name="Mol. Ecol. Resour.">
        <title>The genomes of chicory, endive, great burdock and yacon provide insights into Asteraceae paleo-polyploidization history and plant inulin production.</title>
        <authorList>
            <person name="Fan W."/>
            <person name="Wang S."/>
            <person name="Wang H."/>
            <person name="Wang A."/>
            <person name="Jiang F."/>
            <person name="Liu H."/>
            <person name="Zhao H."/>
            <person name="Xu D."/>
            <person name="Zhang Y."/>
        </authorList>
    </citation>
    <scope>NUCLEOTIDE SEQUENCE [LARGE SCALE GENOMIC DNA]</scope>
    <source>
        <strain evidence="2">cv. Punajuju</strain>
        <tissue evidence="1">Leaves</tissue>
    </source>
</reference>
<proteinExistence type="predicted"/>
<protein>
    <submittedName>
        <fullName evidence="1">Uncharacterized protein</fullName>
    </submittedName>
</protein>
<reference evidence="2" key="1">
    <citation type="journal article" date="2022" name="Mol. Ecol. Resour.">
        <title>The genomes of chicory, endive, great burdock and yacon provide insights into Asteraceae palaeo-polyploidization history and plant inulin production.</title>
        <authorList>
            <person name="Fan W."/>
            <person name="Wang S."/>
            <person name="Wang H."/>
            <person name="Wang A."/>
            <person name="Jiang F."/>
            <person name="Liu H."/>
            <person name="Zhao H."/>
            <person name="Xu D."/>
            <person name="Zhang Y."/>
        </authorList>
    </citation>
    <scope>NUCLEOTIDE SEQUENCE [LARGE SCALE GENOMIC DNA]</scope>
    <source>
        <strain evidence="2">cv. Punajuju</strain>
    </source>
</reference>
<keyword evidence="2" id="KW-1185">Reference proteome</keyword>
<comment type="caution">
    <text evidence="1">The sequence shown here is derived from an EMBL/GenBank/DDBJ whole genome shotgun (WGS) entry which is preliminary data.</text>
</comment>
<name>A0ACB9AJH4_CICIN</name>